<proteinExistence type="predicted"/>
<feature type="domain" description="Protein kinase" evidence="6">
    <location>
        <begin position="248"/>
        <end position="529"/>
    </location>
</feature>
<keyword evidence="4" id="KW-0067">ATP-binding</keyword>
<evidence type="ECO:0000256" key="2">
    <source>
        <dbReference type="ARBA" id="ARBA00022741"/>
    </source>
</evidence>
<evidence type="ECO:0000256" key="3">
    <source>
        <dbReference type="ARBA" id="ARBA00022777"/>
    </source>
</evidence>
<evidence type="ECO:0000313" key="8">
    <source>
        <dbReference type="EMBL" id="GAU49362.1"/>
    </source>
</evidence>
<dbReference type="PROSITE" id="PS50041">
    <property type="entry name" value="C_TYPE_LECTIN_2"/>
    <property type="match status" value="1"/>
</dbReference>
<dbReference type="SMART" id="SM00034">
    <property type="entry name" value="CLECT"/>
    <property type="match status" value="1"/>
</dbReference>
<evidence type="ECO:0000259" key="7">
    <source>
        <dbReference type="PROSITE" id="PS50041"/>
    </source>
</evidence>
<dbReference type="FunFam" id="1.10.510.10:FF:000393">
    <property type="entry name" value="C-type lectin receptor-like tyrosine-protein kinase At1g52310"/>
    <property type="match status" value="1"/>
</dbReference>
<dbReference type="PROSITE" id="PS00109">
    <property type="entry name" value="PROTEIN_KINASE_TYR"/>
    <property type="match status" value="1"/>
</dbReference>
<keyword evidence="3" id="KW-0418">Kinase</keyword>
<dbReference type="PROSITE" id="PS50011">
    <property type="entry name" value="PROTEIN_KINASE_DOM"/>
    <property type="match status" value="1"/>
</dbReference>
<evidence type="ECO:0000256" key="4">
    <source>
        <dbReference type="ARBA" id="ARBA00022840"/>
    </source>
</evidence>
<dbReference type="GO" id="GO:0004713">
    <property type="term" value="F:protein tyrosine kinase activity"/>
    <property type="evidence" value="ECO:0007669"/>
    <property type="project" value="InterPro"/>
</dbReference>
<protein>
    <recommendedName>
        <fullName evidence="10">Protein kinase domain-containing protein</fullName>
    </recommendedName>
</protein>
<keyword evidence="5" id="KW-0812">Transmembrane</keyword>
<dbReference type="InterPro" id="IPR000719">
    <property type="entry name" value="Prot_kinase_dom"/>
</dbReference>
<dbReference type="PANTHER" id="PTHR47973">
    <property type="entry name" value="CYSTEINE-RICH RECEPTOR-LIKE PROTEIN KINASE 3"/>
    <property type="match status" value="1"/>
</dbReference>
<dbReference type="Gene3D" id="3.30.200.20">
    <property type="entry name" value="Phosphorylase Kinase, domain 1"/>
    <property type="match status" value="1"/>
</dbReference>
<keyword evidence="5" id="KW-0472">Membrane</keyword>
<dbReference type="Proteomes" id="UP000242715">
    <property type="component" value="Unassembled WGS sequence"/>
</dbReference>
<organism evidence="8 9">
    <name type="scientific">Trifolium subterraneum</name>
    <name type="common">Subterranean clover</name>
    <dbReference type="NCBI Taxonomy" id="3900"/>
    <lineage>
        <taxon>Eukaryota</taxon>
        <taxon>Viridiplantae</taxon>
        <taxon>Streptophyta</taxon>
        <taxon>Embryophyta</taxon>
        <taxon>Tracheophyta</taxon>
        <taxon>Spermatophyta</taxon>
        <taxon>Magnoliopsida</taxon>
        <taxon>eudicotyledons</taxon>
        <taxon>Gunneridae</taxon>
        <taxon>Pentapetalae</taxon>
        <taxon>rosids</taxon>
        <taxon>fabids</taxon>
        <taxon>Fabales</taxon>
        <taxon>Fabaceae</taxon>
        <taxon>Papilionoideae</taxon>
        <taxon>50 kb inversion clade</taxon>
        <taxon>NPAAA clade</taxon>
        <taxon>Hologalegina</taxon>
        <taxon>IRL clade</taxon>
        <taxon>Trifolieae</taxon>
        <taxon>Trifolium</taxon>
    </lineage>
</organism>
<keyword evidence="9" id="KW-1185">Reference proteome</keyword>
<dbReference type="Gene3D" id="1.10.510.10">
    <property type="entry name" value="Transferase(Phosphotransferase) domain 1"/>
    <property type="match status" value="1"/>
</dbReference>
<evidence type="ECO:0008006" key="10">
    <source>
        <dbReference type="Google" id="ProtNLM"/>
    </source>
</evidence>
<dbReference type="CDD" id="cd00037">
    <property type="entry name" value="CLECT"/>
    <property type="match status" value="1"/>
</dbReference>
<dbReference type="Pfam" id="PF00059">
    <property type="entry name" value="Lectin_C"/>
    <property type="match status" value="1"/>
</dbReference>
<dbReference type="InterPro" id="IPR016186">
    <property type="entry name" value="C-type_lectin-like/link_sf"/>
</dbReference>
<dbReference type="InterPro" id="IPR020635">
    <property type="entry name" value="Tyr_kinase_cat_dom"/>
</dbReference>
<accession>A0A2Z6PGY8</accession>
<dbReference type="InterPro" id="IPR001304">
    <property type="entry name" value="C-type_lectin-like"/>
</dbReference>
<feature type="domain" description="C-type lectin" evidence="7">
    <location>
        <begin position="43"/>
        <end position="172"/>
    </location>
</feature>
<reference evidence="9" key="1">
    <citation type="journal article" date="2017" name="Front. Plant Sci.">
        <title>Climate Clever Clovers: New Paradigm to Reduce the Environmental Footprint of Ruminants by Breeding Low Methanogenic Forages Utilizing Haplotype Variation.</title>
        <authorList>
            <person name="Kaur P."/>
            <person name="Appels R."/>
            <person name="Bayer P.E."/>
            <person name="Keeble-Gagnere G."/>
            <person name="Wang J."/>
            <person name="Hirakawa H."/>
            <person name="Shirasawa K."/>
            <person name="Vercoe P."/>
            <person name="Stefanova K."/>
            <person name="Durmic Z."/>
            <person name="Nichols P."/>
            <person name="Revell C."/>
            <person name="Isobe S.N."/>
            <person name="Edwards D."/>
            <person name="Erskine W."/>
        </authorList>
    </citation>
    <scope>NUCLEOTIDE SEQUENCE [LARGE SCALE GENOMIC DNA]</scope>
    <source>
        <strain evidence="9">cv. Daliak</strain>
    </source>
</reference>
<dbReference type="SUPFAM" id="SSF56436">
    <property type="entry name" value="C-type lectin-like"/>
    <property type="match status" value="1"/>
</dbReference>
<name>A0A2Z6PGY8_TRISU</name>
<evidence type="ECO:0000256" key="5">
    <source>
        <dbReference type="SAM" id="Phobius"/>
    </source>
</evidence>
<dbReference type="EMBL" id="DF974553">
    <property type="protein sequence ID" value="GAU49362.1"/>
    <property type="molecule type" value="Genomic_DNA"/>
</dbReference>
<dbReference type="SUPFAM" id="SSF56112">
    <property type="entry name" value="Protein kinase-like (PK-like)"/>
    <property type="match status" value="1"/>
</dbReference>
<dbReference type="Gene3D" id="3.10.100.10">
    <property type="entry name" value="Mannose-Binding Protein A, subunit A"/>
    <property type="match status" value="1"/>
</dbReference>
<dbReference type="GO" id="GO:0005524">
    <property type="term" value="F:ATP binding"/>
    <property type="evidence" value="ECO:0007669"/>
    <property type="project" value="UniProtKB-KW"/>
</dbReference>
<dbReference type="InterPro" id="IPR011009">
    <property type="entry name" value="Kinase-like_dom_sf"/>
</dbReference>
<keyword evidence="2" id="KW-0547">Nucleotide-binding</keyword>
<evidence type="ECO:0000313" key="9">
    <source>
        <dbReference type="Proteomes" id="UP000242715"/>
    </source>
</evidence>
<sequence>MNEEPSCHYRHRTYRQKRVIMMPKVRSSSEEPPCPNGWVMDPNKTKCFLHVGRPQSWNDSETCCNKYGGHLASLSSLQELHFAQSLCGESINSCWIGGRRLNNTISGFQWTWSDNSQWNKSMFPLANVPLNCTGTGQSCLRNITENVCSVMTNNSKSLISERCDNPHASLCILDIDAKCNRHRDYLIILAVVSGLILSTTLAVIVWLLVYKRGKKRRRSRKLTDPAASLPSWKVFTKEELRSITKNFSEGNRLVGDAKAGGTYSGVQPDGSKVAVKRLKRSSFKRKKEFYSEIGRVARLRHPNLVVVMGCCYDHGDRYIVYEFVANGPLDKWLHHIPRGGRSLDWAMRMKIATTLAQGIAFLHDKVKPQVVHRDIRASNVLLDEEFGAHLMGVGLSKFVPYEAMHERTVMAGGTYGYLAPEFVYRNELTTKSDVYSFGVLLLEIVSGRRPAQAVDSVGWQSIFEWATPLVQAHRYPELLDPYISSSSTSIIPETSSIQKVVDLVYSCTQHVPSMRPRMSHVVHQLQQFAQPPKNLADTTAIVVVEIPKILTLQPLTVSLNLV</sequence>
<dbReference type="Pfam" id="PF07714">
    <property type="entry name" value="PK_Tyr_Ser-Thr"/>
    <property type="match status" value="1"/>
</dbReference>
<keyword evidence="1" id="KW-0808">Transferase</keyword>
<dbReference type="InterPro" id="IPR001245">
    <property type="entry name" value="Ser-Thr/Tyr_kinase_cat_dom"/>
</dbReference>
<dbReference type="InterPro" id="IPR008266">
    <property type="entry name" value="Tyr_kinase_AS"/>
</dbReference>
<dbReference type="FunFam" id="3.30.200.20:FF:000318">
    <property type="entry name" value="C-type lectin receptor-like tyrosine-protein kinase"/>
    <property type="match status" value="1"/>
</dbReference>
<keyword evidence="5" id="KW-1133">Transmembrane helix</keyword>
<dbReference type="OrthoDB" id="441660at2759"/>
<evidence type="ECO:0000259" key="6">
    <source>
        <dbReference type="PROSITE" id="PS50011"/>
    </source>
</evidence>
<gene>
    <name evidence="8" type="ORF">TSUD_375510</name>
</gene>
<feature type="transmembrane region" description="Helical" evidence="5">
    <location>
        <begin position="185"/>
        <end position="210"/>
    </location>
</feature>
<dbReference type="InterPro" id="IPR052059">
    <property type="entry name" value="CR_Ser/Thr_kinase"/>
</dbReference>
<dbReference type="InterPro" id="IPR016187">
    <property type="entry name" value="CTDL_fold"/>
</dbReference>
<dbReference type="AlphaFoldDB" id="A0A2Z6PGY8"/>
<evidence type="ECO:0000256" key="1">
    <source>
        <dbReference type="ARBA" id="ARBA00022679"/>
    </source>
</evidence>
<dbReference type="SMART" id="SM00219">
    <property type="entry name" value="TyrKc"/>
    <property type="match status" value="1"/>
</dbReference>